<keyword evidence="3" id="KW-1185">Reference proteome</keyword>
<feature type="compositionally biased region" description="Low complexity" evidence="1">
    <location>
        <begin position="176"/>
        <end position="190"/>
    </location>
</feature>
<protein>
    <submittedName>
        <fullName evidence="2">Uncharacterized protein</fullName>
    </submittedName>
</protein>
<dbReference type="Proteomes" id="UP000266841">
    <property type="component" value="Unassembled WGS sequence"/>
</dbReference>
<feature type="non-terminal residue" evidence="2">
    <location>
        <position position="228"/>
    </location>
</feature>
<dbReference type="AlphaFoldDB" id="K0T407"/>
<proteinExistence type="predicted"/>
<sequence>MYLLMQKLGSRSRSGRSRQATGAEAETAQFLPCGAWADGGGSSWKVALRDERAPRAGWRFLQAGPSKNCAAEPEREEPVGDGGGGGDCTIFALRGSPSPGGLGWLQHCNIVSRRHGRPSNSAGTEAELGGARQGDGDGAGGPAEFEGRPAAAERAGGLDGMSRKRPAEEVVDFDLDGPGAAAASSPSSGDNDGGHRRRRVGAAGADWGLAEVLAECGLDPRPGGRGRR</sequence>
<evidence type="ECO:0000313" key="3">
    <source>
        <dbReference type="Proteomes" id="UP000266841"/>
    </source>
</evidence>
<name>K0T407_THAOC</name>
<evidence type="ECO:0000256" key="1">
    <source>
        <dbReference type="SAM" id="MobiDB-lite"/>
    </source>
</evidence>
<feature type="region of interest" description="Disordered" evidence="1">
    <location>
        <begin position="114"/>
        <end position="200"/>
    </location>
</feature>
<dbReference type="EMBL" id="AGNL01005827">
    <property type="protein sequence ID" value="EJK72440.1"/>
    <property type="molecule type" value="Genomic_DNA"/>
</dbReference>
<gene>
    <name evidence="2" type="ORF">THAOC_06031</name>
</gene>
<feature type="compositionally biased region" description="Low complexity" evidence="1">
    <location>
        <begin position="142"/>
        <end position="155"/>
    </location>
</feature>
<accession>K0T407</accession>
<comment type="caution">
    <text evidence="2">The sequence shown here is derived from an EMBL/GenBank/DDBJ whole genome shotgun (WGS) entry which is preliminary data.</text>
</comment>
<organism evidence="2 3">
    <name type="scientific">Thalassiosira oceanica</name>
    <name type="common">Marine diatom</name>
    <dbReference type="NCBI Taxonomy" id="159749"/>
    <lineage>
        <taxon>Eukaryota</taxon>
        <taxon>Sar</taxon>
        <taxon>Stramenopiles</taxon>
        <taxon>Ochrophyta</taxon>
        <taxon>Bacillariophyta</taxon>
        <taxon>Coscinodiscophyceae</taxon>
        <taxon>Thalassiosirophycidae</taxon>
        <taxon>Thalassiosirales</taxon>
        <taxon>Thalassiosiraceae</taxon>
        <taxon>Thalassiosira</taxon>
    </lineage>
</organism>
<evidence type="ECO:0000313" key="2">
    <source>
        <dbReference type="EMBL" id="EJK72440.1"/>
    </source>
</evidence>
<feature type="region of interest" description="Disordered" evidence="1">
    <location>
        <begin position="1"/>
        <end position="25"/>
    </location>
</feature>
<reference evidence="2 3" key="1">
    <citation type="journal article" date="2012" name="Genome Biol.">
        <title>Genome and low-iron response of an oceanic diatom adapted to chronic iron limitation.</title>
        <authorList>
            <person name="Lommer M."/>
            <person name="Specht M."/>
            <person name="Roy A.S."/>
            <person name="Kraemer L."/>
            <person name="Andreson R."/>
            <person name="Gutowska M.A."/>
            <person name="Wolf J."/>
            <person name="Bergner S.V."/>
            <person name="Schilhabel M.B."/>
            <person name="Klostermeier U.C."/>
            <person name="Beiko R.G."/>
            <person name="Rosenstiel P."/>
            <person name="Hippler M."/>
            <person name="Laroche J."/>
        </authorList>
    </citation>
    <scope>NUCLEOTIDE SEQUENCE [LARGE SCALE GENOMIC DNA]</scope>
    <source>
        <strain evidence="2 3">CCMP1005</strain>
    </source>
</reference>
<feature type="compositionally biased region" description="Gly residues" evidence="1">
    <location>
        <begin position="131"/>
        <end position="141"/>
    </location>
</feature>